<evidence type="ECO:0000256" key="2">
    <source>
        <dbReference type="ARBA" id="ARBA00004584"/>
    </source>
</evidence>
<keyword evidence="4" id="KW-0158">Chromosome</keyword>
<reference evidence="8 9" key="1">
    <citation type="submission" date="2014-09" db="EMBL/GenBank/DDBJ databases">
        <authorList>
            <person name="Ellenberger Sabrina"/>
        </authorList>
    </citation>
    <scope>NUCLEOTIDE SEQUENCE [LARGE SCALE GENOMIC DNA]</scope>
    <source>
        <strain evidence="8 9">CBS 412.66</strain>
    </source>
</reference>
<evidence type="ECO:0000256" key="7">
    <source>
        <dbReference type="ARBA" id="ARBA00023328"/>
    </source>
</evidence>
<dbReference type="Pfam" id="PF11802">
    <property type="entry name" value="CENP-K"/>
    <property type="match status" value="1"/>
</dbReference>
<evidence type="ECO:0000313" key="8">
    <source>
        <dbReference type="EMBL" id="CEP16379.1"/>
    </source>
</evidence>
<keyword evidence="5" id="KW-0175">Coiled coil</keyword>
<dbReference type="STRING" id="35722.A0A0B7NN65"/>
<protein>
    <recommendedName>
        <fullName evidence="10">Centromere protein K</fullName>
    </recommendedName>
</protein>
<dbReference type="Proteomes" id="UP000054107">
    <property type="component" value="Unassembled WGS sequence"/>
</dbReference>
<dbReference type="GO" id="GO:0000775">
    <property type="term" value="C:chromosome, centromeric region"/>
    <property type="evidence" value="ECO:0007669"/>
    <property type="project" value="UniProtKB-SubCell"/>
</dbReference>
<dbReference type="GO" id="GO:0051382">
    <property type="term" value="P:kinetochore assembly"/>
    <property type="evidence" value="ECO:0007669"/>
    <property type="project" value="InterPro"/>
</dbReference>
<dbReference type="GO" id="GO:0000070">
    <property type="term" value="P:mitotic sister chromatid segregation"/>
    <property type="evidence" value="ECO:0007669"/>
    <property type="project" value="TreeGrafter"/>
</dbReference>
<dbReference type="AlphaFoldDB" id="A0A0B7NN65"/>
<keyword evidence="9" id="KW-1185">Reference proteome</keyword>
<dbReference type="GO" id="GO:0005634">
    <property type="term" value="C:nucleus"/>
    <property type="evidence" value="ECO:0007669"/>
    <property type="project" value="UniProtKB-SubCell"/>
</dbReference>
<proteinExistence type="inferred from homology"/>
<keyword evidence="7" id="KW-0137">Centromere</keyword>
<dbReference type="EMBL" id="LN733128">
    <property type="protein sequence ID" value="CEP16379.1"/>
    <property type="molecule type" value="Genomic_DNA"/>
</dbReference>
<evidence type="ECO:0000256" key="6">
    <source>
        <dbReference type="ARBA" id="ARBA00023242"/>
    </source>
</evidence>
<evidence type="ECO:0000256" key="1">
    <source>
        <dbReference type="ARBA" id="ARBA00004123"/>
    </source>
</evidence>
<dbReference type="PANTHER" id="PTHR14401:SF6">
    <property type="entry name" value="CENTROMERE PROTEIN K"/>
    <property type="match status" value="1"/>
</dbReference>
<comment type="similarity">
    <text evidence="3">Belongs to the CENP-K/MCM22 family.</text>
</comment>
<gene>
    <name evidence="8" type="primary">PARPA_10643.1 scaffold 41546</name>
</gene>
<dbReference type="InterPro" id="IPR020993">
    <property type="entry name" value="Centromere_CenpK"/>
</dbReference>
<dbReference type="PANTHER" id="PTHR14401">
    <property type="entry name" value="CENTROMERE PROTEIN K"/>
    <property type="match status" value="1"/>
</dbReference>
<keyword evidence="6" id="KW-0539">Nucleus</keyword>
<comment type="subcellular location">
    <subcellularLocation>
        <location evidence="2">Chromosome</location>
        <location evidence="2">Centromere</location>
    </subcellularLocation>
    <subcellularLocation>
        <location evidence="1">Nucleus</location>
    </subcellularLocation>
</comment>
<evidence type="ECO:0000256" key="3">
    <source>
        <dbReference type="ARBA" id="ARBA00005795"/>
    </source>
</evidence>
<evidence type="ECO:0008006" key="10">
    <source>
        <dbReference type="Google" id="ProtNLM"/>
    </source>
</evidence>
<name>A0A0B7NN65_9FUNG</name>
<accession>A0A0B7NN65</accession>
<sequence length="294" mass="33912">MSQIQNALQNIIAQATQSYKDVATKDPVVQSSDDKTARGEHLDHILRAQQKEKKELWNKLHSLENKRINDQANAVFNSKADGISSSARNQLHALMFEHREINSLVAAEIDKIDKMECGSDDILEIEFRDDLDRQIKQYKSLIEFAQQQLDATVSALREDTIVLSECEKMYSALKVAERKAAQETYFQLYPEELRKEQEIWESQYKKDTHDLIDLLEEFYPPHTVEVSGESRKTCEFKTLLEDLLNQSVDSPDDPYIKLVPGTYWPPYVQTLVKGGIVKYHPTDSTLIRVHDFAH</sequence>
<organism evidence="8 9">
    <name type="scientific">Parasitella parasitica</name>
    <dbReference type="NCBI Taxonomy" id="35722"/>
    <lineage>
        <taxon>Eukaryota</taxon>
        <taxon>Fungi</taxon>
        <taxon>Fungi incertae sedis</taxon>
        <taxon>Mucoromycota</taxon>
        <taxon>Mucoromycotina</taxon>
        <taxon>Mucoromycetes</taxon>
        <taxon>Mucorales</taxon>
        <taxon>Mucorineae</taxon>
        <taxon>Mucoraceae</taxon>
        <taxon>Parasitella</taxon>
    </lineage>
</organism>
<evidence type="ECO:0000313" key="9">
    <source>
        <dbReference type="Proteomes" id="UP000054107"/>
    </source>
</evidence>
<evidence type="ECO:0000256" key="5">
    <source>
        <dbReference type="ARBA" id="ARBA00023054"/>
    </source>
</evidence>
<evidence type="ECO:0000256" key="4">
    <source>
        <dbReference type="ARBA" id="ARBA00022454"/>
    </source>
</evidence>
<dbReference type="OrthoDB" id="9445768at2759"/>